<dbReference type="InterPro" id="IPR019887">
    <property type="entry name" value="Tscrpt_reg_AsnC/Lrp_C"/>
</dbReference>
<reference evidence="5 6" key="1">
    <citation type="submission" date="2019-04" db="EMBL/GenBank/DDBJ databases">
        <title>Taxonomy of novel Haliea sp. from mangrove soil of West Coast of India.</title>
        <authorList>
            <person name="Verma A."/>
            <person name="Kumar P."/>
            <person name="Krishnamurthi S."/>
        </authorList>
    </citation>
    <scope>NUCLEOTIDE SEQUENCE [LARGE SCALE GENOMIC DNA]</scope>
    <source>
        <strain evidence="5 6">SAOS-164</strain>
    </source>
</reference>
<dbReference type="EMBL" id="SRLE01000011">
    <property type="protein sequence ID" value="TGD72041.1"/>
    <property type="molecule type" value="Genomic_DNA"/>
</dbReference>
<dbReference type="Pfam" id="PF01037">
    <property type="entry name" value="AsnC_trans_reg"/>
    <property type="match status" value="1"/>
</dbReference>
<evidence type="ECO:0000259" key="4">
    <source>
        <dbReference type="PROSITE" id="PS50956"/>
    </source>
</evidence>
<evidence type="ECO:0000313" key="5">
    <source>
        <dbReference type="EMBL" id="TGD72041.1"/>
    </source>
</evidence>
<dbReference type="InterPro" id="IPR000485">
    <property type="entry name" value="AsnC-type_HTH_dom"/>
</dbReference>
<dbReference type="SMART" id="SM00344">
    <property type="entry name" value="HTH_ASNC"/>
    <property type="match status" value="1"/>
</dbReference>
<name>A0A4Z0LXN3_9GAMM</name>
<dbReference type="AlphaFoldDB" id="A0A4Z0LXN3"/>
<sequence>MARKGHKLAEKITRQDIDILELLQRDATLSTNAIAERINISQSPCWRRINRLEESGVIRRRVALLDRHALGMEVVVFATINLTSTGRQNLLAFEQEIVGHPEVMECYTMTGIWDYMLKIVTRDIRHYENFVRNTLTASPAIRELHSHMAVTEIKNSTELPLDTQL</sequence>
<organism evidence="5 6">
    <name type="scientific">Mangrovimicrobium sediminis</name>
    <dbReference type="NCBI Taxonomy" id="2562682"/>
    <lineage>
        <taxon>Bacteria</taxon>
        <taxon>Pseudomonadati</taxon>
        <taxon>Pseudomonadota</taxon>
        <taxon>Gammaproteobacteria</taxon>
        <taxon>Cellvibrionales</taxon>
        <taxon>Halieaceae</taxon>
        <taxon>Mangrovimicrobium</taxon>
    </lineage>
</organism>
<dbReference type="GO" id="GO:0005829">
    <property type="term" value="C:cytosol"/>
    <property type="evidence" value="ECO:0007669"/>
    <property type="project" value="TreeGrafter"/>
</dbReference>
<dbReference type="PRINTS" id="PR00033">
    <property type="entry name" value="HTHASNC"/>
</dbReference>
<keyword evidence="6" id="KW-1185">Reference proteome</keyword>
<dbReference type="Pfam" id="PF13412">
    <property type="entry name" value="HTH_24"/>
    <property type="match status" value="1"/>
</dbReference>
<accession>A0A4Z0LXN3</accession>
<proteinExistence type="predicted"/>
<dbReference type="SUPFAM" id="SSF54909">
    <property type="entry name" value="Dimeric alpha+beta barrel"/>
    <property type="match status" value="1"/>
</dbReference>
<dbReference type="GO" id="GO:0043565">
    <property type="term" value="F:sequence-specific DNA binding"/>
    <property type="evidence" value="ECO:0007669"/>
    <property type="project" value="InterPro"/>
</dbReference>
<evidence type="ECO:0000313" key="6">
    <source>
        <dbReference type="Proteomes" id="UP000298050"/>
    </source>
</evidence>
<dbReference type="InterPro" id="IPR036390">
    <property type="entry name" value="WH_DNA-bd_sf"/>
</dbReference>
<dbReference type="GO" id="GO:0006355">
    <property type="term" value="P:regulation of DNA-templated transcription"/>
    <property type="evidence" value="ECO:0007669"/>
    <property type="project" value="UniProtKB-ARBA"/>
</dbReference>
<dbReference type="Gene3D" id="3.30.70.920">
    <property type="match status" value="1"/>
</dbReference>
<evidence type="ECO:0000256" key="3">
    <source>
        <dbReference type="ARBA" id="ARBA00023163"/>
    </source>
</evidence>
<keyword evidence="3" id="KW-0804">Transcription</keyword>
<dbReference type="PANTHER" id="PTHR30154">
    <property type="entry name" value="LEUCINE-RESPONSIVE REGULATORY PROTEIN"/>
    <property type="match status" value="1"/>
</dbReference>
<evidence type="ECO:0000256" key="2">
    <source>
        <dbReference type="ARBA" id="ARBA00023125"/>
    </source>
</evidence>
<dbReference type="InterPro" id="IPR019888">
    <property type="entry name" value="Tscrpt_reg_AsnC-like"/>
</dbReference>
<dbReference type="InterPro" id="IPR036388">
    <property type="entry name" value="WH-like_DNA-bd_sf"/>
</dbReference>
<protein>
    <submittedName>
        <fullName evidence="5">Lrp/AsnC family transcriptional regulator</fullName>
    </submittedName>
</protein>
<dbReference type="InterPro" id="IPR011991">
    <property type="entry name" value="ArsR-like_HTH"/>
</dbReference>
<dbReference type="PROSITE" id="PS50956">
    <property type="entry name" value="HTH_ASNC_2"/>
    <property type="match status" value="1"/>
</dbReference>
<dbReference type="PROSITE" id="PS00519">
    <property type="entry name" value="HTH_ASNC_1"/>
    <property type="match status" value="1"/>
</dbReference>
<gene>
    <name evidence="5" type="ORF">E4634_15300</name>
</gene>
<feature type="domain" description="HTH asnC-type" evidence="4">
    <location>
        <begin position="12"/>
        <end position="73"/>
    </location>
</feature>
<dbReference type="CDD" id="cd00090">
    <property type="entry name" value="HTH_ARSR"/>
    <property type="match status" value="1"/>
</dbReference>
<dbReference type="InterPro" id="IPR019885">
    <property type="entry name" value="Tscrpt_reg_HTH_AsnC-type_CS"/>
</dbReference>
<dbReference type="GO" id="GO:0043200">
    <property type="term" value="P:response to amino acid"/>
    <property type="evidence" value="ECO:0007669"/>
    <property type="project" value="TreeGrafter"/>
</dbReference>
<dbReference type="Proteomes" id="UP000298050">
    <property type="component" value="Unassembled WGS sequence"/>
</dbReference>
<dbReference type="InterPro" id="IPR011008">
    <property type="entry name" value="Dimeric_a/b-barrel"/>
</dbReference>
<dbReference type="PANTHER" id="PTHR30154:SF17">
    <property type="entry name" value="DNA-BINDING TRANSCRIPTIONAL ACTIVATOR DECR"/>
    <property type="match status" value="1"/>
</dbReference>
<dbReference type="Gene3D" id="1.10.10.10">
    <property type="entry name" value="Winged helix-like DNA-binding domain superfamily/Winged helix DNA-binding domain"/>
    <property type="match status" value="1"/>
</dbReference>
<evidence type="ECO:0000256" key="1">
    <source>
        <dbReference type="ARBA" id="ARBA00023015"/>
    </source>
</evidence>
<dbReference type="OrthoDB" id="166264at2"/>
<keyword evidence="2" id="KW-0238">DNA-binding</keyword>
<comment type="caution">
    <text evidence="5">The sequence shown here is derived from an EMBL/GenBank/DDBJ whole genome shotgun (WGS) entry which is preliminary data.</text>
</comment>
<keyword evidence="1" id="KW-0805">Transcription regulation</keyword>
<dbReference type="SUPFAM" id="SSF46785">
    <property type="entry name" value="Winged helix' DNA-binding domain"/>
    <property type="match status" value="1"/>
</dbReference>